<name>A0AA88DZJ4_FICCA</name>
<sequence>MDEDRVATFDGTRRTASLAGWLYDMEMIIRICHIEARLQVLLACRRLAGDTRLWWLTQGKPTIQGGSWADFCALIIARYGPLPDEEANMPYRDPNIYNDMYMRRYLNFVVEWYAVGKIGSGIELQRSGSFKIFMPFPEKSLMMHITIN</sequence>
<evidence type="ECO:0000313" key="2">
    <source>
        <dbReference type="Proteomes" id="UP001187192"/>
    </source>
</evidence>
<gene>
    <name evidence="1" type="ORF">TIFTF001_034228</name>
</gene>
<protein>
    <recommendedName>
        <fullName evidence="3">Retrotransposon gag domain-containing protein</fullName>
    </recommendedName>
</protein>
<dbReference type="AlphaFoldDB" id="A0AA88DZJ4"/>
<accession>A0AA88DZJ4</accession>
<organism evidence="1 2">
    <name type="scientific">Ficus carica</name>
    <name type="common">Common fig</name>
    <dbReference type="NCBI Taxonomy" id="3494"/>
    <lineage>
        <taxon>Eukaryota</taxon>
        <taxon>Viridiplantae</taxon>
        <taxon>Streptophyta</taxon>
        <taxon>Embryophyta</taxon>
        <taxon>Tracheophyta</taxon>
        <taxon>Spermatophyta</taxon>
        <taxon>Magnoliopsida</taxon>
        <taxon>eudicotyledons</taxon>
        <taxon>Gunneridae</taxon>
        <taxon>Pentapetalae</taxon>
        <taxon>rosids</taxon>
        <taxon>fabids</taxon>
        <taxon>Rosales</taxon>
        <taxon>Moraceae</taxon>
        <taxon>Ficeae</taxon>
        <taxon>Ficus</taxon>
    </lineage>
</organism>
<dbReference type="Proteomes" id="UP001187192">
    <property type="component" value="Unassembled WGS sequence"/>
</dbReference>
<comment type="caution">
    <text evidence="1">The sequence shown here is derived from an EMBL/GenBank/DDBJ whole genome shotgun (WGS) entry which is preliminary data.</text>
</comment>
<evidence type="ECO:0000313" key="1">
    <source>
        <dbReference type="EMBL" id="GMN65162.1"/>
    </source>
</evidence>
<proteinExistence type="predicted"/>
<reference evidence="1" key="1">
    <citation type="submission" date="2023-07" db="EMBL/GenBank/DDBJ databases">
        <title>draft genome sequence of fig (Ficus carica).</title>
        <authorList>
            <person name="Takahashi T."/>
            <person name="Nishimura K."/>
        </authorList>
    </citation>
    <scope>NUCLEOTIDE SEQUENCE</scope>
</reference>
<keyword evidence="2" id="KW-1185">Reference proteome</keyword>
<evidence type="ECO:0008006" key="3">
    <source>
        <dbReference type="Google" id="ProtNLM"/>
    </source>
</evidence>
<dbReference type="EMBL" id="BTGU01000216">
    <property type="protein sequence ID" value="GMN65162.1"/>
    <property type="molecule type" value="Genomic_DNA"/>
</dbReference>